<name>A0A5C1YR57_9PROT</name>
<organism evidence="1 2">
    <name type="scientific">Acetobacter vaccinii</name>
    <dbReference type="NCBI Taxonomy" id="2592655"/>
    <lineage>
        <taxon>Bacteria</taxon>
        <taxon>Pseudomonadati</taxon>
        <taxon>Pseudomonadota</taxon>
        <taxon>Alphaproteobacteria</taxon>
        <taxon>Acetobacterales</taxon>
        <taxon>Acetobacteraceae</taxon>
        <taxon>Acetobacter</taxon>
    </lineage>
</organism>
<evidence type="ECO:0000313" key="1">
    <source>
        <dbReference type="EMBL" id="QEO18115.1"/>
    </source>
</evidence>
<gene>
    <name evidence="1" type="ORF">FLP30_10525</name>
</gene>
<dbReference type="RefSeq" id="WP_149279788.1">
    <property type="nucleotide sequence ID" value="NZ_CP043506.1"/>
</dbReference>
<reference evidence="1 2" key="1">
    <citation type="submission" date="2019-09" db="EMBL/GenBank/DDBJ databases">
        <title>Genome sequencing of strain KACC 21233.</title>
        <authorList>
            <person name="Heo J."/>
            <person name="Kim S.-J."/>
            <person name="Kim J.-S."/>
            <person name="Hong S.-B."/>
            <person name="Kwon S.-W."/>
        </authorList>
    </citation>
    <scope>NUCLEOTIDE SEQUENCE [LARGE SCALE GENOMIC DNA]</scope>
    <source>
        <strain evidence="1 2">KACC 21233</strain>
    </source>
</reference>
<dbReference type="Proteomes" id="UP000324536">
    <property type="component" value="Chromosome"/>
</dbReference>
<proteinExistence type="predicted"/>
<accession>A0A5C1YR57</accession>
<dbReference type="AlphaFoldDB" id="A0A5C1YR57"/>
<sequence>MMAQTSHSQTTSGAQAYAAVAQWVSQELQQPVQPDITAFVRQILNSANPLGVLFYGSGLRGGVDADTLLDFYIVVDKQRDWPRSWLSAACNALLPPNVEYHEYQQGTHTMRAKVAVLSLAQFRQLTGQQTYDTTVWARFSQPARLVWVRNEAAAQAVSACVARACVTAARWAALLGPQQGQARRFWDTLYRQTYGAELRVERQGRPQSLVEKDPGRYESLLLPCWQAAGIDWSAQGDVISPALSVSDRAKGQKRWALCKALGRPLNMIRLLKAAYTFTGAARYAAWKVQRHSGLEITVTPFAEKHPLLAAPPVLWSLWRRGAFTRH</sequence>
<dbReference type="EMBL" id="CP043506">
    <property type="protein sequence ID" value="QEO18115.1"/>
    <property type="molecule type" value="Genomic_DNA"/>
</dbReference>
<dbReference type="KEGG" id="acek:FLP30_10525"/>
<keyword evidence="2" id="KW-1185">Reference proteome</keyword>
<dbReference type="OrthoDB" id="7340718at2"/>
<evidence type="ECO:0000313" key="2">
    <source>
        <dbReference type="Proteomes" id="UP000324536"/>
    </source>
</evidence>
<protein>
    <submittedName>
        <fullName evidence="1">Uncharacterized protein</fullName>
    </submittedName>
</protein>